<accession>A0A6G0WGI5</accession>
<dbReference type="VEuPathDB" id="FungiDB:AeMF1_010099"/>
<dbReference type="Proteomes" id="UP000481153">
    <property type="component" value="Unassembled WGS sequence"/>
</dbReference>
<gene>
    <name evidence="1" type="ORF">Ae201684_015466</name>
</gene>
<comment type="caution">
    <text evidence="1">The sequence shown here is derived from an EMBL/GenBank/DDBJ whole genome shotgun (WGS) entry which is preliminary data.</text>
</comment>
<proteinExistence type="predicted"/>
<sequence length="955" mass="107893">MFADGTNCTNDTHPLATTMLSAHDDDSVAKIAAFFNRLYLSDEWIRVRGNLPCQEAALASKFEGSLFSQAKNLLPLTAMNADVRHACDAPKAVRVYQSHMSRYCNPKESLSEPKPPPIPRDARWQGTLTAACLVRKALAAQQIFTHSIQSLHEVSTHSGLSHSNKHTVNKDTNNTKDAMTKQISPQCKDHEKPSTSFVFTTLGDMGKTEVQTAFKEAKQQLFELQMTSCLYLLETSNKWQDQMHPHLDHESIRQGFKLDEIPDSVVNQLLPLAVACMFVNCTNYTNGTYPPPSTMPSVDDDETVAKIIAFVKRLHSSDKWAYVRGYWLVQAAIRQFKLEDSIEERAHTLLPLVQAAINVEVRYGSEIHPVNQYVKAFQEEQARKETPYVAKNQTESKTRSNNYFPYNCRTKAEAKLKEREYLSYFYDKPTKQTQSPSVSSKPLQESQRKTIKGIKIKRDTKTFPYESTGIVSSLYTLETNHDWKTKVQHALDIDTIFDMLQQDGATDAAIDRMLPLVLACTYVNGKQQSNETQPLSIPPTPSDVVFIKIMTYLETLETSLNWRHNVIAQARFQTASGQLRFPDEMEKRAKLLCPLVSSCINGSATHQSNQLHVSQQKILEPTHPCNIRPQLDFDSLKLSHALVQTNTMRSFKTMSSLQQGKRISYHTETPEQPQVAQSSLSVAPQKEHEIQQPSAPCFHGELVVNEMSNLLATKQRQKEAEKTITQPTRQTCVPTIEMKEVKATKMRQLMAQITHYLYILETNREWNVKVKEALDVDAIFAIVHHDGDTNTVVEKMIPLVVACISVKRRHRKKGSTVFLMPPPPQDEILSKITTTLDKFESSFLWGGQVSAYLSIEDIIDDIKLEHSVKTRTDRLIPLAHASIHGTKISRYEETQPPNLKVSHAIQAGGSVEKMPIDPSREKSKLTSKVVSQGMRSMLSANENIKHVRCMALVYG</sequence>
<organism evidence="1 2">
    <name type="scientific">Aphanomyces euteiches</name>
    <dbReference type="NCBI Taxonomy" id="100861"/>
    <lineage>
        <taxon>Eukaryota</taxon>
        <taxon>Sar</taxon>
        <taxon>Stramenopiles</taxon>
        <taxon>Oomycota</taxon>
        <taxon>Saprolegniomycetes</taxon>
        <taxon>Saprolegniales</taxon>
        <taxon>Verrucalvaceae</taxon>
        <taxon>Aphanomyces</taxon>
    </lineage>
</organism>
<evidence type="ECO:0000313" key="1">
    <source>
        <dbReference type="EMBL" id="KAF0726248.1"/>
    </source>
</evidence>
<dbReference type="EMBL" id="VJMJ01000220">
    <property type="protein sequence ID" value="KAF0726248.1"/>
    <property type="molecule type" value="Genomic_DNA"/>
</dbReference>
<evidence type="ECO:0000313" key="2">
    <source>
        <dbReference type="Proteomes" id="UP000481153"/>
    </source>
</evidence>
<dbReference type="AlphaFoldDB" id="A0A6G0WGI5"/>
<dbReference type="VEuPathDB" id="FungiDB:AeMF1_010098"/>
<keyword evidence="2" id="KW-1185">Reference proteome</keyword>
<reference evidence="1 2" key="1">
    <citation type="submission" date="2019-07" db="EMBL/GenBank/DDBJ databases">
        <title>Genomics analysis of Aphanomyces spp. identifies a new class of oomycete effector associated with host adaptation.</title>
        <authorList>
            <person name="Gaulin E."/>
        </authorList>
    </citation>
    <scope>NUCLEOTIDE SEQUENCE [LARGE SCALE GENOMIC DNA]</scope>
    <source>
        <strain evidence="1 2">ATCC 201684</strain>
    </source>
</reference>
<name>A0A6G0WGI5_9STRA</name>
<protein>
    <submittedName>
        <fullName evidence="1">Uncharacterized protein</fullName>
    </submittedName>
</protein>